<dbReference type="AlphaFoldDB" id="A0A8T3BFA5"/>
<dbReference type="EMBL" id="JAGYWB010000009">
    <property type="protein sequence ID" value="KAI0511799.1"/>
    <property type="molecule type" value="Genomic_DNA"/>
</dbReference>
<evidence type="ECO:0000256" key="1">
    <source>
        <dbReference type="ARBA" id="ARBA00022729"/>
    </source>
</evidence>
<protein>
    <submittedName>
        <fullName evidence="5">Uncharacterized protein</fullName>
    </submittedName>
</protein>
<evidence type="ECO:0000313" key="6">
    <source>
        <dbReference type="Proteomes" id="UP000829196"/>
    </source>
</evidence>
<proteinExistence type="predicted"/>
<sequence length="121" mass="13527">MAPAASFVFGILLLLLLKGNGEYCKISTIKLEIRNTGIKVGSDPVFEVTVKNTCRCKVTRLFLRSEGFASSMQVDQKLFRREGDDYIVNDGKAIQSSESVKFLYSWDRAFKMSPAAFQPSC</sequence>
<accession>A0A8T3BFA5</accession>
<comment type="caution">
    <text evidence="5">The sequence shown here is derived from an EMBL/GenBank/DDBJ whole genome shotgun (WGS) entry which is preliminary data.</text>
</comment>
<feature type="chain" id="PRO_5036276168" evidence="2">
    <location>
        <begin position="22"/>
        <end position="121"/>
    </location>
</feature>
<reference evidence="5" key="1">
    <citation type="journal article" date="2022" name="Front. Genet.">
        <title>Chromosome-Scale Assembly of the Dendrobium nobile Genome Provides Insights Into the Molecular Mechanism of the Biosynthesis of the Medicinal Active Ingredient of Dendrobium.</title>
        <authorList>
            <person name="Xu Q."/>
            <person name="Niu S.-C."/>
            <person name="Li K.-L."/>
            <person name="Zheng P.-J."/>
            <person name="Zhang X.-J."/>
            <person name="Jia Y."/>
            <person name="Liu Y."/>
            <person name="Niu Y.-X."/>
            <person name="Yu L.-H."/>
            <person name="Chen D.-F."/>
            <person name="Zhang G.-Q."/>
        </authorList>
    </citation>
    <scope>NUCLEOTIDE SEQUENCE</scope>
    <source>
        <tissue evidence="5">Leaf</tissue>
    </source>
</reference>
<keyword evidence="6" id="KW-1185">Reference proteome</keyword>
<keyword evidence="1 2" id="KW-0732">Signal</keyword>
<dbReference type="InterPro" id="IPR040361">
    <property type="entry name" value="TPD1"/>
</dbReference>
<dbReference type="OrthoDB" id="603213at2759"/>
<dbReference type="PANTHER" id="PTHR33184">
    <property type="entry name" value="PROTEIN TAPETUM DETERMINANT 1-LIKE-RELATED"/>
    <property type="match status" value="1"/>
</dbReference>
<gene>
    <name evidence="4" type="ORF">KFK09_012428</name>
    <name evidence="5" type="ORF">KFK09_012431</name>
    <name evidence="3" type="ORF">KFK09_022622</name>
</gene>
<evidence type="ECO:0000256" key="2">
    <source>
        <dbReference type="SAM" id="SignalP"/>
    </source>
</evidence>
<evidence type="ECO:0000313" key="5">
    <source>
        <dbReference type="EMBL" id="KAI0511799.1"/>
    </source>
</evidence>
<dbReference type="GO" id="GO:0001709">
    <property type="term" value="P:cell fate determination"/>
    <property type="evidence" value="ECO:0007669"/>
    <property type="project" value="TreeGrafter"/>
</dbReference>
<dbReference type="EMBL" id="JAGYWB010000009">
    <property type="protein sequence ID" value="KAI0511796.1"/>
    <property type="molecule type" value="Genomic_DNA"/>
</dbReference>
<dbReference type="PANTHER" id="PTHR33184:SF32">
    <property type="entry name" value="EXPRESSED PROTEIN"/>
    <property type="match status" value="1"/>
</dbReference>
<dbReference type="Proteomes" id="UP000829196">
    <property type="component" value="Unassembled WGS sequence"/>
</dbReference>
<dbReference type="Pfam" id="PF24068">
    <property type="entry name" value="TPD1_C"/>
    <property type="match status" value="1"/>
</dbReference>
<feature type="signal peptide" evidence="2">
    <location>
        <begin position="1"/>
        <end position="21"/>
    </location>
</feature>
<organism evidence="5 6">
    <name type="scientific">Dendrobium nobile</name>
    <name type="common">Orchid</name>
    <dbReference type="NCBI Taxonomy" id="94219"/>
    <lineage>
        <taxon>Eukaryota</taxon>
        <taxon>Viridiplantae</taxon>
        <taxon>Streptophyta</taxon>
        <taxon>Embryophyta</taxon>
        <taxon>Tracheophyta</taxon>
        <taxon>Spermatophyta</taxon>
        <taxon>Magnoliopsida</taxon>
        <taxon>Liliopsida</taxon>
        <taxon>Asparagales</taxon>
        <taxon>Orchidaceae</taxon>
        <taxon>Epidendroideae</taxon>
        <taxon>Malaxideae</taxon>
        <taxon>Dendrobiinae</taxon>
        <taxon>Dendrobium</taxon>
    </lineage>
</organism>
<evidence type="ECO:0000313" key="3">
    <source>
        <dbReference type="EMBL" id="KAI0496308.1"/>
    </source>
</evidence>
<dbReference type="EMBL" id="JAGYWB010000016">
    <property type="protein sequence ID" value="KAI0496308.1"/>
    <property type="molecule type" value="Genomic_DNA"/>
</dbReference>
<evidence type="ECO:0000313" key="4">
    <source>
        <dbReference type="EMBL" id="KAI0511796.1"/>
    </source>
</evidence>
<name>A0A8T3BFA5_DENNO</name>